<comment type="caution">
    <text evidence="1">The sequence shown here is derived from an EMBL/GenBank/DDBJ whole genome shotgun (WGS) entry which is preliminary data.</text>
</comment>
<evidence type="ECO:0000313" key="2">
    <source>
        <dbReference type="Proteomes" id="UP001153269"/>
    </source>
</evidence>
<reference evidence="1" key="1">
    <citation type="submission" date="2020-03" db="EMBL/GenBank/DDBJ databases">
        <authorList>
            <person name="Weist P."/>
        </authorList>
    </citation>
    <scope>NUCLEOTIDE SEQUENCE</scope>
</reference>
<dbReference type="Proteomes" id="UP001153269">
    <property type="component" value="Unassembled WGS sequence"/>
</dbReference>
<gene>
    <name evidence="1" type="ORF">PLEPLA_LOCUS34432</name>
</gene>
<name>A0A9N7Z1U7_PLEPL</name>
<dbReference type="EMBL" id="CADEAL010003925">
    <property type="protein sequence ID" value="CAB1446707.1"/>
    <property type="molecule type" value="Genomic_DNA"/>
</dbReference>
<dbReference type="AlphaFoldDB" id="A0A9N7Z1U7"/>
<accession>A0A9N7Z1U7</accession>
<proteinExistence type="predicted"/>
<organism evidence="1 2">
    <name type="scientific">Pleuronectes platessa</name>
    <name type="common">European plaice</name>
    <dbReference type="NCBI Taxonomy" id="8262"/>
    <lineage>
        <taxon>Eukaryota</taxon>
        <taxon>Metazoa</taxon>
        <taxon>Chordata</taxon>
        <taxon>Craniata</taxon>
        <taxon>Vertebrata</taxon>
        <taxon>Euteleostomi</taxon>
        <taxon>Actinopterygii</taxon>
        <taxon>Neopterygii</taxon>
        <taxon>Teleostei</taxon>
        <taxon>Neoteleostei</taxon>
        <taxon>Acanthomorphata</taxon>
        <taxon>Carangaria</taxon>
        <taxon>Pleuronectiformes</taxon>
        <taxon>Pleuronectoidei</taxon>
        <taxon>Pleuronectidae</taxon>
        <taxon>Pleuronectes</taxon>
    </lineage>
</organism>
<protein>
    <submittedName>
        <fullName evidence="1">Uncharacterized protein</fullName>
    </submittedName>
</protein>
<sequence>MFWEHQQGGAEGSEAVAQQEVEADKTGLHNGHIQARLTIWTEAPCPSVWPIKGEGKMEQQEQESHCFLSQSLLCAYTLPAHCHLSLSQALASSPTAPTRPGQHTPLPNIHLLPAGLLRI</sequence>
<evidence type="ECO:0000313" key="1">
    <source>
        <dbReference type="EMBL" id="CAB1446707.1"/>
    </source>
</evidence>
<keyword evidence="2" id="KW-1185">Reference proteome</keyword>